<protein>
    <submittedName>
        <fullName evidence="3">Uncharacterized protein</fullName>
    </submittedName>
</protein>
<dbReference type="RefSeq" id="WP_340517137.1">
    <property type="nucleotide sequence ID" value="NZ_JBBLXS010000123.1"/>
</dbReference>
<keyword evidence="1" id="KW-0175">Coiled coil</keyword>
<dbReference type="PANTHER" id="PTHR43941">
    <property type="entry name" value="STRUCTURAL MAINTENANCE OF CHROMOSOMES PROTEIN 2"/>
    <property type="match status" value="1"/>
</dbReference>
<gene>
    <name evidence="3" type="ORF">WMG39_11590</name>
</gene>
<organism evidence="3 4">
    <name type="scientific">Microcoleus anatoxicus PTRS2</name>
    <dbReference type="NCBI Taxonomy" id="2705321"/>
    <lineage>
        <taxon>Bacteria</taxon>
        <taxon>Bacillati</taxon>
        <taxon>Cyanobacteriota</taxon>
        <taxon>Cyanophyceae</taxon>
        <taxon>Oscillatoriophycideae</taxon>
        <taxon>Oscillatoriales</taxon>
        <taxon>Microcoleaceae</taxon>
        <taxon>Microcoleus</taxon>
        <taxon>Microcoleus anatoxicus</taxon>
    </lineage>
</organism>
<accession>A0ABU8YM96</accession>
<proteinExistence type="predicted"/>
<dbReference type="PANTHER" id="PTHR43941:SF1">
    <property type="entry name" value="STRUCTURAL MAINTENANCE OF CHROMOSOMES PROTEIN 2"/>
    <property type="match status" value="1"/>
</dbReference>
<evidence type="ECO:0000256" key="1">
    <source>
        <dbReference type="SAM" id="Coils"/>
    </source>
</evidence>
<name>A0ABU8YM96_9CYAN</name>
<evidence type="ECO:0000313" key="3">
    <source>
        <dbReference type="EMBL" id="MEK0185482.1"/>
    </source>
</evidence>
<keyword evidence="4" id="KW-1185">Reference proteome</keyword>
<evidence type="ECO:0000256" key="2">
    <source>
        <dbReference type="SAM" id="MobiDB-lite"/>
    </source>
</evidence>
<feature type="region of interest" description="Disordered" evidence="2">
    <location>
        <begin position="496"/>
        <end position="524"/>
    </location>
</feature>
<reference evidence="3 4" key="1">
    <citation type="journal article" date="2020" name="Harmful Algae">
        <title>Molecular and morphological characterization of a novel dihydroanatoxin-a producing Microcoleus species (cyanobacteria) from the Russian River, California, USA.</title>
        <authorList>
            <person name="Conklin K.Y."/>
            <person name="Stancheva R."/>
            <person name="Otten T.G."/>
            <person name="Fadness R."/>
            <person name="Boyer G.L."/>
            <person name="Read B."/>
            <person name="Zhang X."/>
            <person name="Sheath R.G."/>
        </authorList>
    </citation>
    <scope>NUCLEOTIDE SEQUENCE [LARGE SCALE GENOMIC DNA]</scope>
    <source>
        <strain evidence="3 4">PTRS2</strain>
    </source>
</reference>
<dbReference type="EMBL" id="JBBLXS010000123">
    <property type="protein sequence ID" value="MEK0185482.1"/>
    <property type="molecule type" value="Genomic_DNA"/>
</dbReference>
<comment type="caution">
    <text evidence="3">The sequence shown here is derived from an EMBL/GenBank/DDBJ whole genome shotgun (WGS) entry which is preliminary data.</text>
</comment>
<feature type="coiled-coil region" evidence="1">
    <location>
        <begin position="402"/>
        <end position="486"/>
    </location>
</feature>
<evidence type="ECO:0000313" key="4">
    <source>
        <dbReference type="Proteomes" id="UP001384579"/>
    </source>
</evidence>
<sequence>MLATETPKTSRMPATEMGTKEAEEITAAIKNGFDNLGAKLLEARERKAYKALGYRSFESYCLTEFGKSTSSAYRIIENQKVISELEAEVARQYDEPVSLKITGPQAQLLKKLPEVGSRLQAIEFAQKLAKSEERNPTTKHLELAVYKFSNEPEHYRGAIQKNFSQGVRVEALNTPKTSRGTVRKVDKLGQIYVELDDSGVKPVCFEAHELRALKDSEKPSTPLNDSIASKGDRVVLFAKGLEGRQGEIYTYKTGKKALVVLDGVTLPIDVAYAELELVKETSNTNSDTDKSWKENLVWKSGKNTYYYFPTEDKISSNLWPTGLTLTPCSHRGTPADFVRDWEERFAGQVVESLVKDSDLNSLLIGQLIALPEQEQESFVSNLFKSLTQFLPTNHTKLESAVDTDAEVEIEKLRRQNQELQEQLVEAESVIVEMMASCRSQRQKLQEQLVEAESVIVEMMESCRSQRQELQEQLVEAESAIVEMVELCQGGIELAQSPQNQLDNPPLHSEQKYPEDSSTPTAFEPPEFAATNAHQTTENAPNKITLAFWECCPPQVGLLVKIRDNDEEWRIVEVDTPDGKVLVENNKRERISVYSVFIRAIKDQPLVEEFLKKTSNQENGLSEDLKRAIEKEKSAILEQLTNLNNVIKKSKSKKSKERETRSLASLKSKLEDLELITEFKTGQTVCHHRRAMIFGKVAGINFSSGGIPGVWVKYFKDGELQKHVVSEEVKKLTILDF</sequence>
<feature type="coiled-coil region" evidence="1">
    <location>
        <begin position="610"/>
        <end position="675"/>
    </location>
</feature>
<dbReference type="Proteomes" id="UP001384579">
    <property type="component" value="Unassembled WGS sequence"/>
</dbReference>